<evidence type="ECO:0000313" key="2">
    <source>
        <dbReference type="Proteomes" id="UP000520592"/>
    </source>
</evidence>
<organism evidence="1 2">
    <name type="scientific">Pseudomonas gingeri</name>
    <dbReference type="NCBI Taxonomy" id="117681"/>
    <lineage>
        <taxon>Bacteria</taxon>
        <taxon>Pseudomonadati</taxon>
        <taxon>Pseudomonadota</taxon>
        <taxon>Gammaproteobacteria</taxon>
        <taxon>Pseudomonadales</taxon>
        <taxon>Pseudomonadaceae</taxon>
        <taxon>Pseudomonas</taxon>
    </lineage>
</organism>
<dbReference type="Proteomes" id="UP000520592">
    <property type="component" value="Unassembled WGS sequence"/>
</dbReference>
<evidence type="ECO:0000313" key="1">
    <source>
        <dbReference type="EMBL" id="NWC37316.1"/>
    </source>
</evidence>
<reference evidence="1 2" key="1">
    <citation type="submission" date="2020-04" db="EMBL/GenBank/DDBJ databases">
        <title>Molecular characterization of pseudomonads from Agaricus bisporus reveal novel blotch 2 pathogens in Western Europe.</title>
        <authorList>
            <person name="Taparia T."/>
            <person name="Krijger M."/>
            <person name="Haynes E."/>
            <person name="Elpinstone J.G."/>
            <person name="Noble R."/>
            <person name="Van Der Wolf J."/>
        </authorList>
    </citation>
    <scope>NUCLEOTIDE SEQUENCE [LARGE SCALE GENOMIC DNA]</scope>
    <source>
        <strain evidence="1 2">IPO3737</strain>
    </source>
</reference>
<accession>A0A7Y7YIV7</accession>
<protein>
    <submittedName>
        <fullName evidence="1">Uncharacterized protein</fullName>
    </submittedName>
</protein>
<proteinExistence type="predicted"/>
<sequence>MIWDRSYSTAPGWKTLIPLLVCSEDLDFGCAVVVTEQVADQDRVHWQRFGVLLTRIDRPESDVDWFEGVPPVSFEREEFMNALDSFRKIIGLKLDWYD</sequence>
<dbReference type="AlphaFoldDB" id="A0A7Y7YIV7"/>
<dbReference type="EMBL" id="JACAQD010000066">
    <property type="protein sequence ID" value="NWC37316.1"/>
    <property type="molecule type" value="Genomic_DNA"/>
</dbReference>
<comment type="caution">
    <text evidence="1">The sequence shown here is derived from an EMBL/GenBank/DDBJ whole genome shotgun (WGS) entry which is preliminary data.</text>
</comment>
<name>A0A7Y7YIV7_9PSED</name>
<gene>
    <name evidence="1" type="ORF">HX876_33730</name>
</gene>